<keyword evidence="5" id="KW-1185">Reference proteome</keyword>
<dbReference type="EMBL" id="MU251683">
    <property type="protein sequence ID" value="KAG9230319.1"/>
    <property type="molecule type" value="Genomic_DNA"/>
</dbReference>
<feature type="region of interest" description="Disordered" evidence="2">
    <location>
        <begin position="757"/>
        <end position="782"/>
    </location>
</feature>
<dbReference type="SUPFAM" id="SSF54928">
    <property type="entry name" value="RNA-binding domain, RBD"/>
    <property type="match status" value="1"/>
</dbReference>
<dbReference type="PANTHER" id="PTHR23295:SF6">
    <property type="entry name" value="NEOSIN, ISOFORM A"/>
    <property type="match status" value="1"/>
</dbReference>
<feature type="region of interest" description="Disordered" evidence="2">
    <location>
        <begin position="27"/>
        <end position="114"/>
    </location>
</feature>
<dbReference type="Gene3D" id="3.30.70.330">
    <property type="match status" value="1"/>
</dbReference>
<feature type="compositionally biased region" description="Basic and acidic residues" evidence="2">
    <location>
        <begin position="508"/>
        <end position="525"/>
    </location>
</feature>
<feature type="region of interest" description="Disordered" evidence="2">
    <location>
        <begin position="129"/>
        <end position="170"/>
    </location>
</feature>
<dbReference type="SMART" id="SM00360">
    <property type="entry name" value="RRM"/>
    <property type="match status" value="1"/>
</dbReference>
<proteinExistence type="predicted"/>
<evidence type="ECO:0000259" key="3">
    <source>
        <dbReference type="PROSITE" id="PS50102"/>
    </source>
</evidence>
<reference evidence="4" key="1">
    <citation type="journal article" date="2021" name="IMA Fungus">
        <title>Genomic characterization of three marine fungi, including Emericellopsis atlantica sp. nov. with signatures of a generalist lifestyle and marine biomass degradation.</title>
        <authorList>
            <person name="Hagestad O.C."/>
            <person name="Hou L."/>
            <person name="Andersen J.H."/>
            <person name="Hansen E.H."/>
            <person name="Altermark B."/>
            <person name="Li C."/>
            <person name="Kuhnert E."/>
            <person name="Cox R.J."/>
            <person name="Crous P.W."/>
            <person name="Spatafora J.W."/>
            <person name="Lail K."/>
            <person name="Amirebrahimi M."/>
            <person name="Lipzen A."/>
            <person name="Pangilinan J."/>
            <person name="Andreopoulos W."/>
            <person name="Hayes R.D."/>
            <person name="Ng V."/>
            <person name="Grigoriev I.V."/>
            <person name="Jackson S.A."/>
            <person name="Sutton T.D.S."/>
            <person name="Dobson A.D.W."/>
            <person name="Rama T."/>
        </authorList>
    </citation>
    <scope>NUCLEOTIDE SEQUENCE</scope>
    <source>
        <strain evidence="4">TRa018bII</strain>
    </source>
</reference>
<feature type="region of interest" description="Disordered" evidence="2">
    <location>
        <begin position="192"/>
        <end position="317"/>
    </location>
</feature>
<protein>
    <recommendedName>
        <fullName evidence="3">RRM domain-containing protein</fullName>
    </recommendedName>
</protein>
<feature type="compositionally biased region" description="Basic and acidic residues" evidence="2">
    <location>
        <begin position="48"/>
        <end position="57"/>
    </location>
</feature>
<dbReference type="InterPro" id="IPR035979">
    <property type="entry name" value="RBD_domain_sf"/>
</dbReference>
<feature type="compositionally biased region" description="Low complexity" evidence="2">
    <location>
        <begin position="291"/>
        <end position="304"/>
    </location>
</feature>
<dbReference type="Proteomes" id="UP000824998">
    <property type="component" value="Unassembled WGS sequence"/>
</dbReference>
<feature type="compositionally biased region" description="Basic and acidic residues" evidence="2">
    <location>
        <begin position="474"/>
        <end position="495"/>
    </location>
</feature>
<dbReference type="Pfam" id="PF00076">
    <property type="entry name" value="RRM_1"/>
    <property type="match status" value="1"/>
</dbReference>
<feature type="compositionally biased region" description="Basic and acidic residues" evidence="2">
    <location>
        <begin position="539"/>
        <end position="563"/>
    </location>
</feature>
<evidence type="ECO:0000256" key="2">
    <source>
        <dbReference type="SAM" id="MobiDB-lite"/>
    </source>
</evidence>
<feature type="compositionally biased region" description="Polar residues" evidence="2">
    <location>
        <begin position="94"/>
        <end position="114"/>
    </location>
</feature>
<name>A0A9P7YAW6_9HELO</name>
<dbReference type="AlphaFoldDB" id="A0A9P7YAW6"/>
<dbReference type="CDD" id="cd12342">
    <property type="entry name" value="RRM_Nab3p"/>
    <property type="match status" value="1"/>
</dbReference>
<feature type="compositionally biased region" description="Polar residues" evidence="2">
    <location>
        <begin position="430"/>
        <end position="439"/>
    </location>
</feature>
<dbReference type="InterPro" id="IPR012677">
    <property type="entry name" value="Nucleotide-bd_a/b_plait_sf"/>
</dbReference>
<feature type="compositionally biased region" description="Polar residues" evidence="2">
    <location>
        <begin position="198"/>
        <end position="210"/>
    </location>
</feature>
<feature type="domain" description="RRM" evidence="3">
    <location>
        <begin position="359"/>
        <end position="430"/>
    </location>
</feature>
<dbReference type="InterPro" id="IPR000504">
    <property type="entry name" value="RRM_dom"/>
</dbReference>
<dbReference type="PANTHER" id="PTHR23295">
    <property type="entry name" value="NUCLEAR RECEPTOR COACTIVATOR 5-RELATED"/>
    <property type="match status" value="1"/>
</dbReference>
<dbReference type="PROSITE" id="PS50102">
    <property type="entry name" value="RRM"/>
    <property type="match status" value="1"/>
</dbReference>
<dbReference type="GO" id="GO:0003723">
    <property type="term" value="F:RNA binding"/>
    <property type="evidence" value="ECO:0007669"/>
    <property type="project" value="UniProtKB-UniRule"/>
</dbReference>
<evidence type="ECO:0000313" key="4">
    <source>
        <dbReference type="EMBL" id="KAG9230319.1"/>
    </source>
</evidence>
<dbReference type="OrthoDB" id="10044938at2759"/>
<feature type="compositionally biased region" description="Polar residues" evidence="2">
    <location>
        <begin position="146"/>
        <end position="165"/>
    </location>
</feature>
<accession>A0A9P7YAW6</accession>
<feature type="compositionally biased region" description="Polar residues" evidence="2">
    <location>
        <begin position="27"/>
        <end position="46"/>
    </location>
</feature>
<dbReference type="InterPro" id="IPR034167">
    <property type="entry name" value="Nab3_RRM"/>
</dbReference>
<organism evidence="4 5">
    <name type="scientific">Amylocarpus encephaloides</name>
    <dbReference type="NCBI Taxonomy" id="45428"/>
    <lineage>
        <taxon>Eukaryota</taxon>
        <taxon>Fungi</taxon>
        <taxon>Dikarya</taxon>
        <taxon>Ascomycota</taxon>
        <taxon>Pezizomycotina</taxon>
        <taxon>Leotiomycetes</taxon>
        <taxon>Helotiales</taxon>
        <taxon>Helotiales incertae sedis</taxon>
        <taxon>Amylocarpus</taxon>
    </lineage>
</organism>
<sequence length="825" mass="89865">MTETHTLSDPSQLPVVAFADSLVDQKVNSPSSDWSFSDAYKSQPTEGQEIKDVKADQGTEVSDDYAMTFESDGEEGVGAGTDSQDVSKAILEQPTHSLPTTVPANDLTPSIPTNSSINELLQAAQLADPTQANPPFHPAPIDAPTIQPNSPTVQAPVQSNSTAPSNFEDIANGGIDIQQLLDNITANAEKNDAAAAAQSPSSQITNSSLPRASAGLPVHSSLPPRPQIPPNHSFNDDIQKYHAGPPGVPPQSANAFRPPGGAPPNMGGGPPSALNSVGGLPPPPTTSFRQTPISNPSPITPSYPQGLGPNGQVKVDPNDDFDGEDARWGPDVQAQYDDFLVAERMYVTEGLWDRFPVGSRLFIGNLPSEKVTKRDLFHVFHKYGRLAQVSIKQAYGFIQFHEAAACYRALDHEQGAEVRGRKMHLEISKPQKNSRNAQANAPPLRKSRSPVRENQNHRGGRRGQGRNNNGGDTYDGRSGGRDEYGRQPRSRDEYWPVRSPSPPRASFRGRDDYGPRGRDPYDGRDRRRSRSRSPYNNRDNMRYRERSPSPRRDSDLDLQIPHREPHNVPDIQIILMDQLDRGFVGWVEGEFRGRGNKTEVMFLSPRLPLEAVIQRQILEGVHAVSQLTMRSQNSSKIPLQVFDRQGGANNVRFDEYQDLEPRIAAELVVRAKQTPLPPQQPPVAQYAQPPYPPVQQYQQPPAPVQTAPNLANIIGNLGDNSALQNLLGSMNNAQQQNAPAVASNSAIDLASLLGGLQKQQPAQQHQHGYAPQPAAADPYASLAANPASSLANYLGNQQAQQGQPQQSAQQVQNIMASLAKFRQGS</sequence>
<keyword evidence="1" id="KW-0694">RNA-binding</keyword>
<evidence type="ECO:0000256" key="1">
    <source>
        <dbReference type="PROSITE-ProRule" id="PRU00176"/>
    </source>
</evidence>
<evidence type="ECO:0000313" key="5">
    <source>
        <dbReference type="Proteomes" id="UP000824998"/>
    </source>
</evidence>
<dbReference type="InterPro" id="IPR052600">
    <property type="entry name" value="Nuc_rcpt_coact/corep"/>
</dbReference>
<comment type="caution">
    <text evidence="4">The sequence shown here is derived from an EMBL/GenBank/DDBJ whole genome shotgun (WGS) entry which is preliminary data.</text>
</comment>
<gene>
    <name evidence="4" type="ORF">BJ875DRAFT_385419</name>
</gene>
<feature type="region of interest" description="Disordered" evidence="2">
    <location>
        <begin position="426"/>
        <end position="563"/>
    </location>
</feature>